<dbReference type="Gene3D" id="3.40.50.300">
    <property type="entry name" value="P-loop containing nucleotide triphosphate hydrolases"/>
    <property type="match status" value="1"/>
</dbReference>
<evidence type="ECO:0000313" key="1">
    <source>
        <dbReference type="EMBL" id="AXX97715.1"/>
    </source>
</evidence>
<gene>
    <name evidence="1" type="ORF">BAR1_07080</name>
</gene>
<dbReference type="GO" id="GO:0008146">
    <property type="term" value="F:sulfotransferase activity"/>
    <property type="evidence" value="ECO:0007669"/>
    <property type="project" value="InterPro"/>
</dbReference>
<dbReference type="Pfam" id="PF03567">
    <property type="entry name" value="Sulfotransfer_2"/>
    <property type="match status" value="1"/>
</dbReference>
<dbReference type="Proteomes" id="UP000261704">
    <property type="component" value="Chromosome"/>
</dbReference>
<name>A0A347UFT7_9RHOB</name>
<dbReference type="OrthoDB" id="288532at2"/>
<evidence type="ECO:0008006" key="3">
    <source>
        <dbReference type="Google" id="ProtNLM"/>
    </source>
</evidence>
<reference evidence="1 2" key="1">
    <citation type="submission" date="2018-09" db="EMBL/GenBank/DDBJ databases">
        <title>Profundibacter amoris BAR1 gen. nov., sp. nov., a new member of the Roseobacter clade isolated at Lokis Castle Vent Field on the Arctic Mid-Oceanic Ridge.</title>
        <authorList>
            <person name="Le Moine Bauer S."/>
            <person name="Sjoeberg A.G."/>
            <person name="L'Haridon S."/>
            <person name="Stokke R."/>
            <person name="Roalkvam I."/>
            <person name="Steen I.H."/>
            <person name="Dahle H."/>
        </authorList>
    </citation>
    <scope>NUCLEOTIDE SEQUENCE [LARGE SCALE GENOMIC DNA]</scope>
    <source>
        <strain evidence="1 2">BAR1</strain>
    </source>
</reference>
<dbReference type="InterPro" id="IPR027417">
    <property type="entry name" value="P-loop_NTPase"/>
</dbReference>
<dbReference type="SUPFAM" id="SSF52540">
    <property type="entry name" value="P-loop containing nucleoside triphosphate hydrolases"/>
    <property type="match status" value="1"/>
</dbReference>
<evidence type="ECO:0000313" key="2">
    <source>
        <dbReference type="Proteomes" id="UP000261704"/>
    </source>
</evidence>
<sequence>MAKYKTRTRGYQVLISTSYKFIFLHIPKTAGSSISIALKKYTDPDPHTLLSRITRHLPNVEPVEKAHFRVHDTAAKVIRKLGRPAYEQFFSFSVVRDPFDHTVSHYEYMKQFRTKRVAEMIQKMEFEEFLEYRMSPKRWYDPIFAKFPGQAYFVADPDGKILVDRIVPFETVNQELAGIAEQLNLPSFELQHLHKTKSKSAKRPYQDYYNPTTEDMVRNYFAKDFKLFGYSDKLT</sequence>
<dbReference type="AlphaFoldDB" id="A0A347UFT7"/>
<dbReference type="KEGG" id="pamo:BAR1_07080"/>
<protein>
    <recommendedName>
        <fullName evidence="3">Sulfotransferase family protein</fullName>
    </recommendedName>
</protein>
<dbReference type="GO" id="GO:0016020">
    <property type="term" value="C:membrane"/>
    <property type="evidence" value="ECO:0007669"/>
    <property type="project" value="InterPro"/>
</dbReference>
<dbReference type="EMBL" id="CP032125">
    <property type="protein sequence ID" value="AXX97715.1"/>
    <property type="molecule type" value="Genomic_DNA"/>
</dbReference>
<accession>A0A347UFT7</accession>
<organism evidence="1 2">
    <name type="scientific">Profundibacter amoris</name>
    <dbReference type="NCBI Taxonomy" id="2171755"/>
    <lineage>
        <taxon>Bacteria</taxon>
        <taxon>Pseudomonadati</taxon>
        <taxon>Pseudomonadota</taxon>
        <taxon>Alphaproteobacteria</taxon>
        <taxon>Rhodobacterales</taxon>
        <taxon>Paracoccaceae</taxon>
        <taxon>Profundibacter</taxon>
    </lineage>
</organism>
<dbReference type="InterPro" id="IPR005331">
    <property type="entry name" value="Sulfotransferase"/>
</dbReference>
<keyword evidence="2" id="KW-1185">Reference proteome</keyword>
<proteinExistence type="predicted"/>